<reference evidence="1 2" key="1">
    <citation type="submission" date="2019-03" db="EMBL/GenBank/DDBJ databases">
        <title>Genomic analyses of the natural microbiome of Caenorhabditis elegans.</title>
        <authorList>
            <person name="Samuel B."/>
        </authorList>
    </citation>
    <scope>NUCLEOTIDE SEQUENCE [LARGE SCALE GENOMIC DNA]</scope>
    <source>
        <strain evidence="1 2">JUb89</strain>
    </source>
</reference>
<gene>
    <name evidence="1" type="ORF">EC844_101183</name>
</gene>
<comment type="caution">
    <text evidence="1">The sequence shown here is derived from an EMBL/GenBank/DDBJ whole genome shotgun (WGS) entry which is preliminary data.</text>
</comment>
<dbReference type="Proteomes" id="UP000294963">
    <property type="component" value="Unassembled WGS sequence"/>
</dbReference>
<organism evidence="1 2">
    <name type="scientific">Acinetobacter calcoaceticus</name>
    <dbReference type="NCBI Taxonomy" id="471"/>
    <lineage>
        <taxon>Bacteria</taxon>
        <taxon>Pseudomonadati</taxon>
        <taxon>Pseudomonadota</taxon>
        <taxon>Gammaproteobacteria</taxon>
        <taxon>Moraxellales</taxon>
        <taxon>Moraxellaceae</taxon>
        <taxon>Acinetobacter</taxon>
        <taxon>Acinetobacter calcoaceticus/baumannii complex</taxon>
    </lineage>
</organism>
<accession>A0A4R1Y3M2</accession>
<name>A0A4R1Y3M2_ACICA</name>
<protein>
    <submittedName>
        <fullName evidence="1">Uncharacterized protein</fullName>
    </submittedName>
</protein>
<evidence type="ECO:0000313" key="2">
    <source>
        <dbReference type="Proteomes" id="UP000294963"/>
    </source>
</evidence>
<keyword evidence="2" id="KW-1185">Reference proteome</keyword>
<dbReference type="EMBL" id="SLVJ01000001">
    <property type="protein sequence ID" value="TCM70909.1"/>
    <property type="molecule type" value="Genomic_DNA"/>
</dbReference>
<proteinExistence type="predicted"/>
<evidence type="ECO:0000313" key="1">
    <source>
        <dbReference type="EMBL" id="TCM70909.1"/>
    </source>
</evidence>
<dbReference type="AlphaFoldDB" id="A0A4R1Y3M2"/>
<sequence length="104" mass="11451">MSGFLTSLCDDDSLGKLDLPESLPVYKIRLDIIVYTGDIVPKDGIFIPLLSNASAQLKLQGSEMMEALVGLSDSGLQFKYRESTQWILVERIADQGGENTEIEV</sequence>